<dbReference type="PANTHER" id="PTHR46345:SF8">
    <property type="entry name" value="FORMIN 3, ISOFORM B"/>
    <property type="match status" value="1"/>
</dbReference>
<evidence type="ECO:0000313" key="1">
    <source>
        <dbReference type="EMBL" id="CAD7259934.1"/>
    </source>
</evidence>
<dbReference type="InterPro" id="IPR011989">
    <property type="entry name" value="ARM-like"/>
</dbReference>
<accession>A0A7R9ASR9</accession>
<organism evidence="1">
    <name type="scientific">Timema shepardi</name>
    <name type="common">Walking stick</name>
    <dbReference type="NCBI Taxonomy" id="629360"/>
    <lineage>
        <taxon>Eukaryota</taxon>
        <taxon>Metazoa</taxon>
        <taxon>Ecdysozoa</taxon>
        <taxon>Arthropoda</taxon>
        <taxon>Hexapoda</taxon>
        <taxon>Insecta</taxon>
        <taxon>Pterygota</taxon>
        <taxon>Neoptera</taxon>
        <taxon>Polyneoptera</taxon>
        <taxon>Phasmatodea</taxon>
        <taxon>Timematodea</taxon>
        <taxon>Timematoidea</taxon>
        <taxon>Timematidae</taxon>
        <taxon>Timema</taxon>
    </lineage>
</organism>
<dbReference type="Gene3D" id="1.25.10.10">
    <property type="entry name" value="Leucine-rich Repeat Variant"/>
    <property type="match status" value="1"/>
</dbReference>
<name>A0A7R9ASR9_TIMSH</name>
<proteinExistence type="predicted"/>
<reference evidence="1" key="1">
    <citation type="submission" date="2020-11" db="EMBL/GenBank/DDBJ databases">
        <authorList>
            <person name="Tran Van P."/>
        </authorList>
    </citation>
    <scope>NUCLEOTIDE SEQUENCE</scope>
</reference>
<gene>
    <name evidence="1" type="ORF">TSIB3V08_LOCUS4127</name>
</gene>
<dbReference type="EMBL" id="OC001448">
    <property type="protein sequence ID" value="CAD7259934.1"/>
    <property type="molecule type" value="Genomic_DNA"/>
</dbReference>
<sequence length="169" mass="18284">MACLCACRDYWRGLVPRRPTTAPVDRTVCQYACVEYVNRSPSLSVELSTTSALANYATEAALDTNNVTVKKQVLELLSALCVYNAEGYSRALDALQHYKAFNAGLLATTEMELETPTLQSFNAGLLATTEMGLETPTLQAFNAGLLATTEMELETLTLQAFNAGLLATT</sequence>
<dbReference type="InterPro" id="IPR016024">
    <property type="entry name" value="ARM-type_fold"/>
</dbReference>
<dbReference type="SUPFAM" id="SSF48371">
    <property type="entry name" value="ARM repeat"/>
    <property type="match status" value="1"/>
</dbReference>
<dbReference type="AlphaFoldDB" id="A0A7R9ASR9"/>
<dbReference type="PANTHER" id="PTHR46345">
    <property type="entry name" value="INVERTED FORMIN-2"/>
    <property type="match status" value="1"/>
</dbReference>
<protein>
    <submittedName>
        <fullName evidence="1">Uncharacterized protein</fullName>
    </submittedName>
</protein>